<name>A0A9P7KC23_9AGAR</name>
<sequence length="134" mass="14808">MAVTELSACLTETGVIHTTRKILLALLHLSVAQYPVQLLFRLVNPLPVLAVDDKYEALSAGVVMPPKRANLVLASDVPHVEFHVLVGHGFHIEADLIQGMERDDTYEFPELVQQVGDQCSPVGMVVTDWFSFNL</sequence>
<comment type="caution">
    <text evidence="1">The sequence shown here is derived from an EMBL/GenBank/DDBJ whole genome shotgun (WGS) entry which is preliminary data.</text>
</comment>
<gene>
    <name evidence="1" type="ORF">DXG03_002782</name>
</gene>
<evidence type="ECO:0000313" key="1">
    <source>
        <dbReference type="EMBL" id="KAG5642436.1"/>
    </source>
</evidence>
<dbReference type="Proteomes" id="UP000775547">
    <property type="component" value="Unassembled WGS sequence"/>
</dbReference>
<accession>A0A9P7KC23</accession>
<protein>
    <submittedName>
        <fullName evidence="1">Uncharacterized protein</fullName>
    </submittedName>
</protein>
<proteinExistence type="predicted"/>
<reference evidence="1" key="1">
    <citation type="submission" date="2020-07" db="EMBL/GenBank/DDBJ databases">
        <authorList>
            <person name="Nieuwenhuis M."/>
            <person name="Van De Peppel L.J.J."/>
        </authorList>
    </citation>
    <scope>NUCLEOTIDE SEQUENCE</scope>
    <source>
        <strain evidence="1">AP01</strain>
        <tissue evidence="1">Mycelium</tissue>
    </source>
</reference>
<dbReference type="AlphaFoldDB" id="A0A9P7KC23"/>
<dbReference type="EMBL" id="JABCKV010000185">
    <property type="protein sequence ID" value="KAG5642436.1"/>
    <property type="molecule type" value="Genomic_DNA"/>
</dbReference>
<keyword evidence="2" id="KW-1185">Reference proteome</keyword>
<organism evidence="1 2">
    <name type="scientific">Asterophora parasitica</name>
    <dbReference type="NCBI Taxonomy" id="117018"/>
    <lineage>
        <taxon>Eukaryota</taxon>
        <taxon>Fungi</taxon>
        <taxon>Dikarya</taxon>
        <taxon>Basidiomycota</taxon>
        <taxon>Agaricomycotina</taxon>
        <taxon>Agaricomycetes</taxon>
        <taxon>Agaricomycetidae</taxon>
        <taxon>Agaricales</taxon>
        <taxon>Tricholomatineae</taxon>
        <taxon>Lyophyllaceae</taxon>
        <taxon>Asterophora</taxon>
    </lineage>
</organism>
<reference evidence="1" key="2">
    <citation type="submission" date="2021-10" db="EMBL/GenBank/DDBJ databases">
        <title>Phylogenomics reveals ancestral predisposition of the termite-cultivated fungus Termitomyces towards a domesticated lifestyle.</title>
        <authorList>
            <person name="Auxier B."/>
            <person name="Grum-Grzhimaylo A."/>
            <person name="Cardenas M.E."/>
            <person name="Lodge J.D."/>
            <person name="Laessoe T."/>
            <person name="Pedersen O."/>
            <person name="Smith M.E."/>
            <person name="Kuyper T.W."/>
            <person name="Franco-Molano E.A."/>
            <person name="Baroni T.J."/>
            <person name="Aanen D.K."/>
        </authorList>
    </citation>
    <scope>NUCLEOTIDE SEQUENCE</scope>
    <source>
        <strain evidence="1">AP01</strain>
        <tissue evidence="1">Mycelium</tissue>
    </source>
</reference>
<evidence type="ECO:0000313" key="2">
    <source>
        <dbReference type="Proteomes" id="UP000775547"/>
    </source>
</evidence>
<dbReference type="OrthoDB" id="10544133at2759"/>